<organism evidence="1 2">
    <name type="scientific">Diceros bicornis minor</name>
    <name type="common">South-central black rhinoceros</name>
    <dbReference type="NCBI Taxonomy" id="77932"/>
    <lineage>
        <taxon>Eukaryota</taxon>
        <taxon>Metazoa</taxon>
        <taxon>Chordata</taxon>
        <taxon>Craniata</taxon>
        <taxon>Vertebrata</taxon>
        <taxon>Euteleostomi</taxon>
        <taxon>Mammalia</taxon>
        <taxon>Eutheria</taxon>
        <taxon>Laurasiatheria</taxon>
        <taxon>Perissodactyla</taxon>
        <taxon>Rhinocerotidae</taxon>
        <taxon>Diceros</taxon>
    </lineage>
</organism>
<gene>
    <name evidence="1" type="ORF">HPG69_014729</name>
</gene>
<comment type="caution">
    <text evidence="1">The sequence shown here is derived from an EMBL/GenBank/DDBJ whole genome shotgun (WGS) entry which is preliminary data.</text>
</comment>
<dbReference type="PANTHER" id="PTHR23113:SF35">
    <property type="entry name" value="RAL GUANINE NUCLEOTIDE DISSOCIATION STIMULATOR"/>
    <property type="match status" value="1"/>
</dbReference>
<accession>A0A7J7EY00</accession>
<reference evidence="1 2" key="1">
    <citation type="journal article" date="2020" name="Mol. Biol. Evol.">
        <title>Interspecific Gene Flow and the Evolution of Specialization in Black and White Rhinoceros.</title>
        <authorList>
            <person name="Moodley Y."/>
            <person name="Westbury M.V."/>
            <person name="Russo I.M."/>
            <person name="Gopalakrishnan S."/>
            <person name="Rakotoarivelo A."/>
            <person name="Olsen R.A."/>
            <person name="Prost S."/>
            <person name="Tunstall T."/>
            <person name="Ryder O.A."/>
            <person name="Dalen L."/>
            <person name="Bruford M.W."/>
        </authorList>
    </citation>
    <scope>NUCLEOTIDE SEQUENCE [LARGE SCALE GENOMIC DNA]</scope>
    <source>
        <strain evidence="1">SBR-YM</strain>
        <tissue evidence="1">Skin</tissue>
    </source>
</reference>
<proteinExistence type="predicted"/>
<dbReference type="InterPro" id="IPR023578">
    <property type="entry name" value="Ras_GEF_dom_sf"/>
</dbReference>
<dbReference type="InterPro" id="IPR008937">
    <property type="entry name" value="Ras-like_GEF"/>
</dbReference>
<feature type="non-terminal residue" evidence="1">
    <location>
        <position position="1"/>
    </location>
</feature>
<name>A0A7J7EY00_DICBM</name>
<dbReference type="PANTHER" id="PTHR23113">
    <property type="entry name" value="GUANINE NUCLEOTIDE EXCHANGE FACTOR"/>
    <property type="match status" value="1"/>
</dbReference>
<evidence type="ECO:0000313" key="2">
    <source>
        <dbReference type="Proteomes" id="UP000551758"/>
    </source>
</evidence>
<protein>
    <submittedName>
        <fullName evidence="1">Uncharacterized protein</fullName>
    </submittedName>
</protein>
<evidence type="ECO:0000313" key="1">
    <source>
        <dbReference type="EMBL" id="KAF5920692.1"/>
    </source>
</evidence>
<dbReference type="AlphaFoldDB" id="A0A7J7EY00"/>
<dbReference type="GO" id="GO:0007265">
    <property type="term" value="P:Ras protein signal transduction"/>
    <property type="evidence" value="ECO:0007669"/>
    <property type="project" value="TreeGrafter"/>
</dbReference>
<dbReference type="Gene3D" id="1.20.870.10">
    <property type="entry name" value="Son of sevenless (SoS) protein Chain: S domain 1"/>
    <property type="match status" value="1"/>
</dbReference>
<dbReference type="GO" id="GO:0005085">
    <property type="term" value="F:guanyl-nucleotide exchange factor activity"/>
    <property type="evidence" value="ECO:0007669"/>
    <property type="project" value="InterPro"/>
</dbReference>
<dbReference type="GO" id="GO:0005886">
    <property type="term" value="C:plasma membrane"/>
    <property type="evidence" value="ECO:0007669"/>
    <property type="project" value="TreeGrafter"/>
</dbReference>
<dbReference type="Proteomes" id="UP000551758">
    <property type="component" value="Unassembled WGS sequence"/>
</dbReference>
<dbReference type="SUPFAM" id="SSF48366">
    <property type="entry name" value="Ras GEF"/>
    <property type="match status" value="1"/>
</dbReference>
<dbReference type="EMBL" id="JACDTQ010001936">
    <property type="protein sequence ID" value="KAF5920692.1"/>
    <property type="molecule type" value="Genomic_DNA"/>
</dbReference>
<keyword evidence="2" id="KW-1185">Reference proteome</keyword>
<sequence length="166" mass="19163">MVMPLTVCLSTSTQYEDESIKYLNEACRILGLQAGMMENLSESMVLACQGRNIFYITIFLFNYSAFNTTQQVLDQLFTIAISSMVRTWLDQVQDFWDPLHFPCFKLKLAYVHKDNSSNEHMALTLHANVTHFDSVVNCIITLCLRDPSMMAQDRARVMEFWIQVAK</sequence>